<evidence type="ECO:0000256" key="2">
    <source>
        <dbReference type="ARBA" id="ARBA00023002"/>
    </source>
</evidence>
<dbReference type="Pfam" id="PF01613">
    <property type="entry name" value="Flavin_Reduct"/>
    <property type="match status" value="1"/>
</dbReference>
<dbReference type="InterPro" id="IPR002563">
    <property type="entry name" value="Flavin_Rdtase-like_dom"/>
</dbReference>
<keyword evidence="2" id="KW-0560">Oxidoreductase</keyword>
<dbReference type="AlphaFoldDB" id="A0A164PI76"/>
<dbReference type="SUPFAM" id="SSF50475">
    <property type="entry name" value="FMN-binding split barrel"/>
    <property type="match status" value="1"/>
</dbReference>
<dbReference type="GO" id="GO:0042602">
    <property type="term" value="F:riboflavin reductase (NADPH) activity"/>
    <property type="evidence" value="ECO:0007669"/>
    <property type="project" value="TreeGrafter"/>
</dbReference>
<dbReference type="RefSeq" id="WP_067583286.1">
    <property type="nucleotide sequence ID" value="NZ_JABMCZ010000001.1"/>
</dbReference>
<protein>
    <recommendedName>
        <fullName evidence="3">Flavin reductase like domain-containing protein</fullName>
    </recommendedName>
</protein>
<dbReference type="PANTHER" id="PTHR30466:SF1">
    <property type="entry name" value="FMN REDUCTASE (NADH) RUTF"/>
    <property type="match status" value="1"/>
</dbReference>
<comment type="caution">
    <text evidence="4">The sequence shown here is derived from an EMBL/GenBank/DDBJ whole genome shotgun (WGS) entry which is preliminary data.</text>
</comment>
<dbReference type="SMART" id="SM00903">
    <property type="entry name" value="Flavin_Reduct"/>
    <property type="match status" value="1"/>
</dbReference>
<dbReference type="Proteomes" id="UP000076512">
    <property type="component" value="Unassembled WGS sequence"/>
</dbReference>
<gene>
    <name evidence="4" type="ORF">AWN90_19750</name>
</gene>
<accession>A0A164PI76</accession>
<dbReference type="PANTHER" id="PTHR30466">
    <property type="entry name" value="FLAVIN REDUCTASE"/>
    <property type="match status" value="1"/>
</dbReference>
<evidence type="ECO:0000313" key="4">
    <source>
        <dbReference type="EMBL" id="KZM75603.1"/>
    </source>
</evidence>
<dbReference type="EMBL" id="LWGR01000003">
    <property type="protein sequence ID" value="KZM75603.1"/>
    <property type="molecule type" value="Genomic_DNA"/>
</dbReference>
<dbReference type="Gene3D" id="2.30.110.10">
    <property type="entry name" value="Electron Transport, Fmn-binding Protein, Chain A"/>
    <property type="match status" value="1"/>
</dbReference>
<reference evidence="4 5" key="1">
    <citation type="submission" date="2016-04" db="EMBL/GenBank/DDBJ databases">
        <authorList>
            <person name="Evans L.H."/>
            <person name="Alamgir A."/>
            <person name="Owens N."/>
            <person name="Weber N.D."/>
            <person name="Virtaneva K."/>
            <person name="Barbian K."/>
            <person name="Babar A."/>
            <person name="Rosenke K."/>
        </authorList>
    </citation>
    <scope>NUCLEOTIDE SEQUENCE [LARGE SCALE GENOMIC DNA]</scope>
    <source>
        <strain evidence="4 5">IFM 0406</strain>
    </source>
</reference>
<feature type="domain" description="Flavin reductase like" evidence="3">
    <location>
        <begin position="12"/>
        <end position="149"/>
    </location>
</feature>
<dbReference type="GO" id="GO:0010181">
    <property type="term" value="F:FMN binding"/>
    <property type="evidence" value="ECO:0007669"/>
    <property type="project" value="InterPro"/>
</dbReference>
<dbReference type="PROSITE" id="PS51257">
    <property type="entry name" value="PROKAR_LIPOPROTEIN"/>
    <property type="match status" value="1"/>
</dbReference>
<comment type="similarity">
    <text evidence="1">Belongs to the non-flavoprotein flavin reductase family.</text>
</comment>
<keyword evidence="5" id="KW-1185">Reference proteome</keyword>
<dbReference type="OrthoDB" id="9792858at2"/>
<proteinExistence type="inferred from homology"/>
<sequence length="184" mass="20031">MNLDARELRTVLGHFSTGITVVGCRRGDRVYGATVNSFTAVSLDPPLVLVALDRASRAGRHLGEGDYVINILSEHQRDLALHFAGRPMRGPIPWSDGDGPTLADTLGHLVCEPWRSYDGGDHLLHVGRVREFEVRGGLPLLFYRSGFHRLRPASTAMPWHGSLDGPANVLHIEPVLPATTGSVT</sequence>
<evidence type="ECO:0000313" key="5">
    <source>
        <dbReference type="Proteomes" id="UP000076512"/>
    </source>
</evidence>
<dbReference type="InterPro" id="IPR050268">
    <property type="entry name" value="NADH-dep_flavin_reductase"/>
</dbReference>
<organism evidence="4 5">
    <name type="scientific">Nocardia terpenica</name>
    <dbReference type="NCBI Taxonomy" id="455432"/>
    <lineage>
        <taxon>Bacteria</taxon>
        <taxon>Bacillati</taxon>
        <taxon>Actinomycetota</taxon>
        <taxon>Actinomycetes</taxon>
        <taxon>Mycobacteriales</taxon>
        <taxon>Nocardiaceae</taxon>
        <taxon>Nocardia</taxon>
    </lineage>
</organism>
<name>A0A164PI76_9NOCA</name>
<dbReference type="STRING" id="455432.AWN90_19750"/>
<dbReference type="InterPro" id="IPR012349">
    <property type="entry name" value="Split_barrel_FMN-bd"/>
</dbReference>
<evidence type="ECO:0000256" key="1">
    <source>
        <dbReference type="ARBA" id="ARBA00008898"/>
    </source>
</evidence>
<evidence type="ECO:0000259" key="3">
    <source>
        <dbReference type="SMART" id="SM00903"/>
    </source>
</evidence>